<keyword evidence="10" id="KW-1185">Reference proteome</keyword>
<dbReference type="GO" id="GO:0071763">
    <property type="term" value="P:nuclear membrane organization"/>
    <property type="evidence" value="ECO:0007669"/>
    <property type="project" value="TreeGrafter"/>
</dbReference>
<feature type="domain" description="Man1/Src1-like C-terminal" evidence="8">
    <location>
        <begin position="126"/>
        <end position="422"/>
    </location>
</feature>
<feature type="region of interest" description="Disordered" evidence="6">
    <location>
        <begin position="1"/>
        <end position="30"/>
    </location>
</feature>
<reference evidence="9 10" key="1">
    <citation type="journal article" date="2006" name="Science">
        <title>Phytophthora genome sequences uncover evolutionary origins and mechanisms of pathogenesis.</title>
        <authorList>
            <person name="Tyler B.M."/>
            <person name="Tripathy S."/>
            <person name="Zhang X."/>
            <person name="Dehal P."/>
            <person name="Jiang R.H."/>
            <person name="Aerts A."/>
            <person name="Arredondo F.D."/>
            <person name="Baxter L."/>
            <person name="Bensasson D."/>
            <person name="Beynon J.L."/>
            <person name="Chapman J."/>
            <person name="Damasceno C.M."/>
            <person name="Dorrance A.E."/>
            <person name="Dou D."/>
            <person name="Dickerman A.W."/>
            <person name="Dubchak I.L."/>
            <person name="Garbelotto M."/>
            <person name="Gijzen M."/>
            <person name="Gordon S.G."/>
            <person name="Govers F."/>
            <person name="Grunwald N.J."/>
            <person name="Huang W."/>
            <person name="Ivors K.L."/>
            <person name="Jones R.W."/>
            <person name="Kamoun S."/>
            <person name="Krampis K."/>
            <person name="Lamour K.H."/>
            <person name="Lee M.K."/>
            <person name="McDonald W.H."/>
            <person name="Medina M."/>
            <person name="Meijer H.J."/>
            <person name="Nordberg E.K."/>
            <person name="Maclean D.J."/>
            <person name="Ospina-Giraldo M.D."/>
            <person name="Morris P.F."/>
            <person name="Phuntumart V."/>
            <person name="Putnam N.H."/>
            <person name="Rash S."/>
            <person name="Rose J.K."/>
            <person name="Sakihama Y."/>
            <person name="Salamov A.A."/>
            <person name="Savidor A."/>
            <person name="Scheuring C.F."/>
            <person name="Smith B.M."/>
            <person name="Sobral B.W."/>
            <person name="Terry A."/>
            <person name="Torto-Alalibo T.A."/>
            <person name="Win J."/>
            <person name="Xu Z."/>
            <person name="Zhang H."/>
            <person name="Grigoriev I.V."/>
            <person name="Rokhsar D.S."/>
            <person name="Boore J.L."/>
        </authorList>
    </citation>
    <scope>NUCLEOTIDE SEQUENCE [LARGE SCALE GENOMIC DNA]</scope>
    <source>
        <strain evidence="9 10">P6497</strain>
    </source>
</reference>
<evidence type="ECO:0000256" key="2">
    <source>
        <dbReference type="ARBA" id="ARBA00022692"/>
    </source>
</evidence>
<comment type="subcellular location">
    <subcellularLocation>
        <location evidence="1">Nucleus membrane</location>
    </subcellularLocation>
</comment>
<dbReference type="AlphaFoldDB" id="G4Z441"/>
<dbReference type="RefSeq" id="XP_009524952.1">
    <property type="nucleotide sequence ID" value="XM_009526657.1"/>
</dbReference>
<dbReference type="STRING" id="1094619.G4Z441"/>
<feature type="non-terminal residue" evidence="9">
    <location>
        <position position="425"/>
    </location>
</feature>
<evidence type="ECO:0000256" key="3">
    <source>
        <dbReference type="ARBA" id="ARBA00022989"/>
    </source>
</evidence>
<organism evidence="9 10">
    <name type="scientific">Phytophthora sojae (strain P6497)</name>
    <name type="common">Soybean stem and root rot agent</name>
    <name type="synonym">Phytophthora megasperma f. sp. glycines</name>
    <dbReference type="NCBI Taxonomy" id="1094619"/>
    <lineage>
        <taxon>Eukaryota</taxon>
        <taxon>Sar</taxon>
        <taxon>Stramenopiles</taxon>
        <taxon>Oomycota</taxon>
        <taxon>Peronosporomycetes</taxon>
        <taxon>Peronosporales</taxon>
        <taxon>Peronosporaceae</taxon>
        <taxon>Phytophthora</taxon>
    </lineage>
</organism>
<keyword evidence="5" id="KW-0539">Nucleus</keyword>
<dbReference type="GO" id="GO:0005637">
    <property type="term" value="C:nuclear inner membrane"/>
    <property type="evidence" value="ECO:0007669"/>
    <property type="project" value="InterPro"/>
</dbReference>
<feature type="region of interest" description="Disordered" evidence="6">
    <location>
        <begin position="48"/>
        <end position="78"/>
    </location>
</feature>
<dbReference type="EMBL" id="JH159153">
    <property type="protein sequence ID" value="EGZ22235.1"/>
    <property type="molecule type" value="Genomic_DNA"/>
</dbReference>
<evidence type="ECO:0000256" key="4">
    <source>
        <dbReference type="ARBA" id="ARBA00023136"/>
    </source>
</evidence>
<keyword evidence="4 7" id="KW-0472">Membrane</keyword>
<evidence type="ECO:0000256" key="5">
    <source>
        <dbReference type="ARBA" id="ARBA00023242"/>
    </source>
</evidence>
<dbReference type="GO" id="GO:0005783">
    <property type="term" value="C:endoplasmic reticulum"/>
    <property type="evidence" value="ECO:0007669"/>
    <property type="project" value="TreeGrafter"/>
</dbReference>
<accession>G4Z441</accession>
<dbReference type="Proteomes" id="UP000002640">
    <property type="component" value="Unassembled WGS sequence"/>
</dbReference>
<dbReference type="Pfam" id="PF09402">
    <property type="entry name" value="MSC"/>
    <property type="match status" value="1"/>
</dbReference>
<keyword evidence="3 7" id="KW-1133">Transmembrane helix</keyword>
<feature type="transmembrane region" description="Helical" evidence="7">
    <location>
        <begin position="322"/>
        <end position="343"/>
    </location>
</feature>
<dbReference type="InterPro" id="IPR018996">
    <property type="entry name" value="Man1/Src1-like_C"/>
</dbReference>
<dbReference type="KEGG" id="psoj:PHYSODRAFT_542892"/>
<dbReference type="PANTHER" id="PTHR47808">
    <property type="entry name" value="INNER NUCLEAR MEMBRANE PROTEIN HEH2-RELATED"/>
    <property type="match status" value="1"/>
</dbReference>
<dbReference type="GeneID" id="20662477"/>
<dbReference type="SMR" id="G4Z441"/>
<keyword evidence="2 7" id="KW-0812">Transmembrane</keyword>
<evidence type="ECO:0000256" key="1">
    <source>
        <dbReference type="ARBA" id="ARBA00004126"/>
    </source>
</evidence>
<evidence type="ECO:0000313" key="9">
    <source>
        <dbReference type="EMBL" id="EGZ22235.1"/>
    </source>
</evidence>
<evidence type="ECO:0000256" key="7">
    <source>
        <dbReference type="SAM" id="Phobius"/>
    </source>
</evidence>
<dbReference type="PANTHER" id="PTHR47808:SF2">
    <property type="entry name" value="LEM DOMAIN-CONTAINING PROTEIN 2"/>
    <property type="match status" value="1"/>
</dbReference>
<evidence type="ECO:0000313" key="10">
    <source>
        <dbReference type="Proteomes" id="UP000002640"/>
    </source>
</evidence>
<dbReference type="GO" id="GO:0034399">
    <property type="term" value="C:nuclear periphery"/>
    <property type="evidence" value="ECO:0007669"/>
    <property type="project" value="TreeGrafter"/>
</dbReference>
<dbReference type="OMA" id="AWLCKSV"/>
<proteinExistence type="predicted"/>
<protein>
    <recommendedName>
        <fullName evidence="8">Man1/Src1-like C-terminal domain-containing protein</fullName>
    </recommendedName>
</protein>
<sequence length="425" mass="48363">MIRSEYSAMKQEQPREEMEEEFKTPPQSPEVERTLFQLVEHVQEAAKKVDGEVPVEDGEEERVQLEEEEAETDEETTESKIHRLSQVMHLNWRQFLLRLISGALLLCVMVVAAPFVKKLLESPLPYCDSEWVDANDGSFVLADPADHFDRSKALQPFISSTAVAARPTCQPCPVYGNCLNGSVISCAPPYVLQYGLCKEDPEVQESLDQLALSIQKFVVEKAAANACDSVSLWSYLTSNEPPEPSFDLAASIEVLLSDVQVFVTRTISFGKAVSTLPREYVFNRALDMALRNLKDVFVTEDQSQLVVGGGVVPWQCRAKHQLYSHIKLIAVAVALGTALVFAYRQFLLYRTERQLVDRFVKEARFFLLDRTRRTDRFYPADHLRDDLFEKQSLQDRAWLCKSVWPKVAAVVKDDSRITTRLMRYV</sequence>
<evidence type="ECO:0000256" key="6">
    <source>
        <dbReference type="SAM" id="MobiDB-lite"/>
    </source>
</evidence>
<feature type="compositionally biased region" description="Acidic residues" evidence="6">
    <location>
        <begin position="53"/>
        <end position="76"/>
    </location>
</feature>
<feature type="transmembrane region" description="Helical" evidence="7">
    <location>
        <begin position="95"/>
        <end position="116"/>
    </location>
</feature>
<dbReference type="GO" id="GO:0003682">
    <property type="term" value="F:chromatin binding"/>
    <property type="evidence" value="ECO:0007669"/>
    <property type="project" value="InterPro"/>
</dbReference>
<name>G4Z441_PHYSP</name>
<dbReference type="InParanoid" id="G4Z441"/>
<gene>
    <name evidence="9" type="ORF">PHYSODRAFT_542892</name>
</gene>
<dbReference type="InterPro" id="IPR044780">
    <property type="entry name" value="Heh2/Src1"/>
</dbReference>
<evidence type="ECO:0000259" key="8">
    <source>
        <dbReference type="Pfam" id="PF09402"/>
    </source>
</evidence>